<proteinExistence type="predicted"/>
<dbReference type="Proteomes" id="UP001320706">
    <property type="component" value="Unassembled WGS sequence"/>
</dbReference>
<evidence type="ECO:0000313" key="1">
    <source>
        <dbReference type="EMBL" id="KAK8194251.1"/>
    </source>
</evidence>
<sequence>MFPTQVVPWTRLDYAHISVVTEWASTRRPLQRPHFRSGIAYSGRIQNASTVLTAPFHPLGYRLWQPEATCSWAFGWTRNGGPTDRMGVRGWTVSIQDDDQGNLTERKTTLCAGLGEMTRGQPWPCVEYTAAAYGS</sequence>
<reference evidence="1" key="1">
    <citation type="submission" date="2024-02" db="EMBL/GenBank/DDBJ databases">
        <title>Metagenome Assembled Genome of Zalaria obscura JY119.</title>
        <authorList>
            <person name="Vighnesh L."/>
            <person name="Jagadeeshwari U."/>
            <person name="Venkata Ramana C."/>
            <person name="Sasikala C."/>
        </authorList>
    </citation>
    <scope>NUCLEOTIDE SEQUENCE</scope>
    <source>
        <strain evidence="1">JY119</strain>
    </source>
</reference>
<gene>
    <name evidence="1" type="ORF">M8818_007439</name>
</gene>
<protein>
    <submittedName>
        <fullName evidence="1">Uncharacterized protein</fullName>
    </submittedName>
</protein>
<accession>A0ACC3S3U2</accession>
<organism evidence="1 2">
    <name type="scientific">Zalaria obscura</name>
    <dbReference type="NCBI Taxonomy" id="2024903"/>
    <lineage>
        <taxon>Eukaryota</taxon>
        <taxon>Fungi</taxon>
        <taxon>Dikarya</taxon>
        <taxon>Ascomycota</taxon>
        <taxon>Pezizomycotina</taxon>
        <taxon>Dothideomycetes</taxon>
        <taxon>Dothideomycetidae</taxon>
        <taxon>Dothideales</taxon>
        <taxon>Zalariaceae</taxon>
        <taxon>Zalaria</taxon>
    </lineage>
</organism>
<name>A0ACC3S3U2_9PEZI</name>
<evidence type="ECO:0000313" key="2">
    <source>
        <dbReference type="Proteomes" id="UP001320706"/>
    </source>
</evidence>
<dbReference type="EMBL" id="JAMKPW020000043">
    <property type="protein sequence ID" value="KAK8194251.1"/>
    <property type="molecule type" value="Genomic_DNA"/>
</dbReference>
<keyword evidence="2" id="KW-1185">Reference proteome</keyword>
<comment type="caution">
    <text evidence="1">The sequence shown here is derived from an EMBL/GenBank/DDBJ whole genome shotgun (WGS) entry which is preliminary data.</text>
</comment>